<dbReference type="EnsemblPlants" id="MELO3C032997.2.1">
    <property type="protein sequence ID" value="MELO3C032997.2.1"/>
    <property type="gene ID" value="MELO3C032997.2"/>
</dbReference>
<sequence>MIKKMFFIVVNEIKTVFNFVDTYLLVAGAFHDMEKPMMNKTSPCKNVVDGLSGKTSSKIAARGTAEAELI</sequence>
<proteinExistence type="predicted"/>
<reference evidence="1" key="1">
    <citation type="submission" date="2023-03" db="UniProtKB">
        <authorList>
            <consortium name="EnsemblPlants"/>
        </authorList>
    </citation>
    <scope>IDENTIFICATION</scope>
</reference>
<dbReference type="Gramene" id="MELO3C032997.2.1">
    <property type="protein sequence ID" value="MELO3C032997.2.1"/>
    <property type="gene ID" value="MELO3C032997.2"/>
</dbReference>
<accession>A0A9I9EFA8</accession>
<evidence type="ECO:0000313" key="1">
    <source>
        <dbReference type="EnsemblPlants" id="MELO3C032997.2.1"/>
    </source>
</evidence>
<protein>
    <submittedName>
        <fullName evidence="1">Uncharacterized protein</fullName>
    </submittedName>
</protein>
<dbReference type="AlphaFoldDB" id="A0A9I9EFA8"/>
<name>A0A9I9EFA8_CUCME</name>
<organism evidence="1">
    <name type="scientific">Cucumis melo</name>
    <name type="common">Muskmelon</name>
    <dbReference type="NCBI Taxonomy" id="3656"/>
    <lineage>
        <taxon>Eukaryota</taxon>
        <taxon>Viridiplantae</taxon>
        <taxon>Streptophyta</taxon>
        <taxon>Embryophyta</taxon>
        <taxon>Tracheophyta</taxon>
        <taxon>Spermatophyta</taxon>
        <taxon>Magnoliopsida</taxon>
        <taxon>eudicotyledons</taxon>
        <taxon>Gunneridae</taxon>
        <taxon>Pentapetalae</taxon>
        <taxon>rosids</taxon>
        <taxon>fabids</taxon>
        <taxon>Cucurbitales</taxon>
        <taxon>Cucurbitaceae</taxon>
        <taxon>Benincaseae</taxon>
        <taxon>Cucumis</taxon>
    </lineage>
</organism>